<reference evidence="2 3" key="1">
    <citation type="submission" date="2020-11" db="EMBL/GenBank/DDBJ databases">
        <title>Identification of Lelliottia nimipressuralis from Wound Infection by Whole Genome-Based Bacterial Identification.</title>
        <authorList>
            <person name="Navarathna D.H."/>
            <person name="Choi H."/>
            <person name="Jinadatha C."/>
            <person name="Chatterjee P."/>
            <person name="Hwang M."/>
        </authorList>
    </citation>
    <scope>NUCLEOTIDE SEQUENCE [LARGE SCALE GENOMIC DNA]</scope>
    <source>
        <strain evidence="2 3">DN2020</strain>
    </source>
</reference>
<dbReference type="AlphaFoldDB" id="A0ABD4K727"/>
<sequence length="335" mass="38767">MELLITLGKRTEKILYSSIFVMTVTWSFNYFSKAILFTQNSNPEAYRILYDSINNDLHSLTESYKILSDKIKLEDPLEKNKTKQAREILGLPPQSKEKTTKNYYKEDLDEIANKVSSATGIDIKNISTLLDYNKPPDELLKLIKDKEKETSNKSINIWGIESPSRILFNYGGSNYIITNSLAATLLAFIAPVLIVIWLGSFYLTRHREISIIDDIEDYRITHPHILNLFYLNPETFSRDSWENRFINTKGKKKEKAFTIHMISIFRATFILILLSLVIFPYINGVISLIMDIYNSIFIISLHVLLIITIVIQSLITIIQEKTSLKKTFETKVKDY</sequence>
<evidence type="ECO:0000256" key="1">
    <source>
        <dbReference type="SAM" id="Phobius"/>
    </source>
</evidence>
<comment type="caution">
    <text evidence="2">The sequence shown here is derived from an EMBL/GenBank/DDBJ whole genome shotgun (WGS) entry which is preliminary data.</text>
</comment>
<name>A0ABD4K727_9ENTR</name>
<accession>A0ABD4K727</accession>
<keyword evidence="1" id="KW-0472">Membrane</keyword>
<organism evidence="2 3">
    <name type="scientific">Lelliottia nimipressuralis</name>
    <dbReference type="NCBI Taxonomy" id="69220"/>
    <lineage>
        <taxon>Bacteria</taxon>
        <taxon>Pseudomonadati</taxon>
        <taxon>Pseudomonadota</taxon>
        <taxon>Gammaproteobacteria</taxon>
        <taxon>Enterobacterales</taxon>
        <taxon>Enterobacteriaceae</taxon>
        <taxon>Lelliottia</taxon>
    </lineage>
</organism>
<keyword evidence="1" id="KW-0812">Transmembrane</keyword>
<dbReference type="Proteomes" id="UP000628560">
    <property type="component" value="Unassembled WGS sequence"/>
</dbReference>
<proteinExistence type="predicted"/>
<evidence type="ECO:0000313" key="3">
    <source>
        <dbReference type="Proteomes" id="UP000628560"/>
    </source>
</evidence>
<protein>
    <submittedName>
        <fullName evidence="2">Uncharacterized protein</fullName>
    </submittedName>
</protein>
<feature type="transmembrane region" description="Helical" evidence="1">
    <location>
        <begin position="14"/>
        <end position="32"/>
    </location>
</feature>
<feature type="transmembrane region" description="Helical" evidence="1">
    <location>
        <begin position="181"/>
        <end position="203"/>
    </location>
</feature>
<feature type="transmembrane region" description="Helical" evidence="1">
    <location>
        <begin position="257"/>
        <end position="282"/>
    </location>
</feature>
<dbReference type="RefSeq" id="WP_194512631.1">
    <property type="nucleotide sequence ID" value="NZ_JADIXP010000003.1"/>
</dbReference>
<dbReference type="EMBL" id="JADIXP010000003">
    <property type="protein sequence ID" value="MBF4177382.1"/>
    <property type="molecule type" value="Genomic_DNA"/>
</dbReference>
<keyword evidence="1" id="KW-1133">Transmembrane helix</keyword>
<gene>
    <name evidence="2" type="ORF">ISP11_05835</name>
</gene>
<feature type="transmembrane region" description="Helical" evidence="1">
    <location>
        <begin position="294"/>
        <end position="318"/>
    </location>
</feature>
<evidence type="ECO:0000313" key="2">
    <source>
        <dbReference type="EMBL" id="MBF4177382.1"/>
    </source>
</evidence>